<protein>
    <submittedName>
        <fullName evidence="2">Uncharacterized protein</fullName>
    </submittedName>
</protein>
<feature type="transmembrane region" description="Helical" evidence="1">
    <location>
        <begin position="27"/>
        <end position="47"/>
    </location>
</feature>
<keyword evidence="1" id="KW-1133">Transmembrane helix</keyword>
<feature type="transmembrane region" description="Helical" evidence="1">
    <location>
        <begin position="53"/>
        <end position="70"/>
    </location>
</feature>
<dbReference type="AlphaFoldDB" id="A0A809R0V7"/>
<sequence>MLPHAERLLPDGWQLIQAHRSTMGRTLFVWLAFLLSLLVTLLVTASLLPDRPLLTWALAALITFAYFRALRPLPGSAARLLLCREGIVYSEWPFRALSWQDVRETELIAAGEAGMPHRIRFLLQKHFTLPQDEKVRLALTPAGVPDVVDIIPDTLDISITRLHDVIAELLARHNPGSYPGRRIARGLSATGL</sequence>
<gene>
    <name evidence="2" type="ORF">DSYM_19690</name>
</gene>
<evidence type="ECO:0000313" key="2">
    <source>
        <dbReference type="EMBL" id="BBO21270.1"/>
    </source>
</evidence>
<name>A0A809R0V7_9PROT</name>
<organism evidence="2 3">
    <name type="scientific">Candidatus Desulfobacillus denitrificans</name>
    <dbReference type="NCBI Taxonomy" id="2608985"/>
    <lineage>
        <taxon>Bacteria</taxon>
        <taxon>Pseudomonadati</taxon>
        <taxon>Pseudomonadota</taxon>
        <taxon>Betaproteobacteria</taxon>
        <taxon>Candidatus Desulfobacillus</taxon>
    </lineage>
</organism>
<dbReference type="KEGG" id="ddz:DSYM_19690"/>
<proteinExistence type="predicted"/>
<reference evidence="2" key="1">
    <citation type="journal article" name="DNA Res.">
        <title>The physiological potential of anammox bacteria as revealed by their core genome structure.</title>
        <authorList>
            <person name="Okubo T."/>
            <person name="Toyoda A."/>
            <person name="Fukuhara K."/>
            <person name="Uchiyama I."/>
            <person name="Harigaya Y."/>
            <person name="Kuroiwa M."/>
            <person name="Suzuki T."/>
            <person name="Murakami Y."/>
            <person name="Suwa Y."/>
            <person name="Takami H."/>
        </authorList>
    </citation>
    <scope>NUCLEOTIDE SEQUENCE</scope>
    <source>
        <strain evidence="2">317325-3</strain>
    </source>
</reference>
<evidence type="ECO:0000313" key="3">
    <source>
        <dbReference type="Proteomes" id="UP000662914"/>
    </source>
</evidence>
<dbReference type="EMBL" id="AP021857">
    <property type="protein sequence ID" value="BBO21270.1"/>
    <property type="molecule type" value="Genomic_DNA"/>
</dbReference>
<keyword evidence="1" id="KW-0472">Membrane</keyword>
<dbReference type="Proteomes" id="UP000662914">
    <property type="component" value="Chromosome"/>
</dbReference>
<accession>A0A809R0V7</accession>
<keyword evidence="1" id="KW-0812">Transmembrane</keyword>
<evidence type="ECO:0000256" key="1">
    <source>
        <dbReference type="SAM" id="Phobius"/>
    </source>
</evidence>